<accession>A0A8J2X975</accession>
<keyword evidence="2 6" id="KW-0641">Proline biosynthesis</keyword>
<dbReference type="GO" id="GO:0055129">
    <property type="term" value="P:L-proline biosynthetic process"/>
    <property type="evidence" value="ECO:0007669"/>
    <property type="project" value="UniProtKB-UniRule"/>
</dbReference>
<evidence type="ECO:0000256" key="8">
    <source>
        <dbReference type="PIRSR" id="PIRSR000193-1"/>
    </source>
</evidence>
<dbReference type="Pfam" id="PF14748">
    <property type="entry name" value="P5CR_dimer"/>
    <property type="match status" value="1"/>
</dbReference>
<dbReference type="UniPathway" id="UPA00098">
    <property type="reaction ID" value="UER00361"/>
</dbReference>
<comment type="similarity">
    <text evidence="1 6">Belongs to the pyrroline-5-carboxylate reductase family.</text>
</comment>
<dbReference type="PIRSF" id="PIRSF000193">
    <property type="entry name" value="Pyrrol-5-carb_rd"/>
    <property type="match status" value="1"/>
</dbReference>
<dbReference type="PANTHER" id="PTHR11645:SF49">
    <property type="entry name" value="PYRROLINE-5-CARBOXYLATE REDUCTASE 1"/>
    <property type="match status" value="1"/>
</dbReference>
<dbReference type="InterPro" id="IPR008927">
    <property type="entry name" value="6-PGluconate_DH-like_C_sf"/>
</dbReference>
<comment type="function">
    <text evidence="5 6">Catalyzes the reduction of 1-pyrroline-5-carboxylate (PCA) to L-proline.</text>
</comment>
<dbReference type="GO" id="GO:0005737">
    <property type="term" value="C:cytoplasm"/>
    <property type="evidence" value="ECO:0007669"/>
    <property type="project" value="UniProtKB-SubCell"/>
</dbReference>
<dbReference type="HAMAP" id="MF_01925">
    <property type="entry name" value="P5C_reductase"/>
    <property type="match status" value="1"/>
</dbReference>
<dbReference type="Gene3D" id="3.40.50.720">
    <property type="entry name" value="NAD(P)-binding Rossmann-like Domain"/>
    <property type="match status" value="1"/>
</dbReference>
<dbReference type="NCBIfam" id="TIGR00112">
    <property type="entry name" value="proC"/>
    <property type="match status" value="1"/>
</dbReference>
<evidence type="ECO:0000256" key="7">
    <source>
        <dbReference type="NCBIfam" id="TIGR00112"/>
    </source>
</evidence>
<reference evidence="11" key="1">
    <citation type="journal article" date="2014" name="Int. J. Syst. Evol. Microbiol.">
        <title>Complete genome sequence of Corynebacterium casei LMG S-19264T (=DSM 44701T), isolated from a smear-ripened cheese.</title>
        <authorList>
            <consortium name="US DOE Joint Genome Institute (JGI-PGF)"/>
            <person name="Walter F."/>
            <person name="Albersmeier A."/>
            <person name="Kalinowski J."/>
            <person name="Ruckert C."/>
        </authorList>
    </citation>
    <scope>NUCLEOTIDE SEQUENCE</scope>
    <source>
        <strain evidence="11">CGMCC 1.12360</strain>
    </source>
</reference>
<dbReference type="EMBL" id="BMEV01000037">
    <property type="protein sequence ID" value="GFZ79140.1"/>
    <property type="molecule type" value="Genomic_DNA"/>
</dbReference>
<dbReference type="InterPro" id="IPR000304">
    <property type="entry name" value="Pyrroline-COOH_reductase"/>
</dbReference>
<gene>
    <name evidence="6 11" type="primary">proC</name>
    <name evidence="11" type="ORF">GCM10010978_20680</name>
</gene>
<comment type="caution">
    <text evidence="11">The sequence shown here is derived from an EMBL/GenBank/DDBJ whole genome shotgun (WGS) entry which is preliminary data.</text>
</comment>
<name>A0A8J2X975_9BACI</name>
<protein>
    <recommendedName>
        <fullName evidence="6 7">Pyrroline-5-carboxylate reductase</fullName>
        <shortName evidence="6">P5C reductase</shortName>
        <shortName evidence="6">P5CR</shortName>
        <ecNumber evidence="6 7">1.5.1.2</ecNumber>
    </recommendedName>
    <alternativeName>
        <fullName evidence="6">PCA reductase</fullName>
    </alternativeName>
</protein>
<comment type="pathway">
    <text evidence="6">Amino-acid biosynthesis; L-proline biosynthesis; L-proline from L-glutamate 5-semialdehyde: step 1/1.</text>
</comment>
<dbReference type="EC" id="1.5.1.2" evidence="6 7"/>
<comment type="catalytic activity">
    <reaction evidence="6">
        <text>L-proline + NAD(+) = (S)-1-pyrroline-5-carboxylate + NADH + 2 H(+)</text>
        <dbReference type="Rhea" id="RHEA:14105"/>
        <dbReference type="ChEBI" id="CHEBI:15378"/>
        <dbReference type="ChEBI" id="CHEBI:17388"/>
        <dbReference type="ChEBI" id="CHEBI:57540"/>
        <dbReference type="ChEBI" id="CHEBI:57945"/>
        <dbReference type="ChEBI" id="CHEBI:60039"/>
        <dbReference type="EC" id="1.5.1.2"/>
    </reaction>
</comment>
<comment type="catalytic activity">
    <reaction evidence="6">
        <text>L-proline + NADP(+) = (S)-1-pyrroline-5-carboxylate + NADPH + 2 H(+)</text>
        <dbReference type="Rhea" id="RHEA:14109"/>
        <dbReference type="ChEBI" id="CHEBI:15378"/>
        <dbReference type="ChEBI" id="CHEBI:17388"/>
        <dbReference type="ChEBI" id="CHEBI:57783"/>
        <dbReference type="ChEBI" id="CHEBI:58349"/>
        <dbReference type="ChEBI" id="CHEBI:60039"/>
        <dbReference type="EC" id="1.5.1.2"/>
    </reaction>
</comment>
<evidence type="ECO:0000256" key="6">
    <source>
        <dbReference type="HAMAP-Rule" id="MF_01925"/>
    </source>
</evidence>
<dbReference type="SUPFAM" id="SSF48179">
    <property type="entry name" value="6-phosphogluconate dehydrogenase C-terminal domain-like"/>
    <property type="match status" value="1"/>
</dbReference>
<dbReference type="Pfam" id="PF03807">
    <property type="entry name" value="F420_oxidored"/>
    <property type="match status" value="1"/>
</dbReference>
<dbReference type="AlphaFoldDB" id="A0A8J2X975"/>
<keyword evidence="12" id="KW-1185">Reference proteome</keyword>
<dbReference type="InterPro" id="IPR028939">
    <property type="entry name" value="P5C_Rdtase_cat_N"/>
</dbReference>
<proteinExistence type="inferred from homology"/>
<dbReference type="Proteomes" id="UP000602050">
    <property type="component" value="Unassembled WGS sequence"/>
</dbReference>
<sequence>MNKKLAFIGAGAAAEAIIAGILRAKIVASEQIIVTNRQNEDRLKELAKRYDVKYTTDASEAIQFADIILLAMKPYDLHDAIDSWKKEVRDEQMIISILAGVETAQIADLIERPVPVIRAMPNTSASIGFAATALSSGKYAGKEHLELAGALFQTVGITSVVPEKDMHTITALSGSGPAFIYYMVEAMEKAAIELGLDNQLARKFVIQTVLGAGHMLQITKEEPERLREQITSPQGTTEAGIKVLENHHFQRVVSECIKQAKERSEQLGRK</sequence>
<dbReference type="PANTHER" id="PTHR11645">
    <property type="entry name" value="PYRROLINE-5-CARBOXYLATE REDUCTASE"/>
    <property type="match status" value="1"/>
</dbReference>
<keyword evidence="6" id="KW-0963">Cytoplasm</keyword>
<keyword evidence="6" id="KW-0028">Amino-acid biosynthesis</keyword>
<organism evidence="11 12">
    <name type="scientific">Compostibacillus humi</name>
    <dbReference type="NCBI Taxonomy" id="1245525"/>
    <lineage>
        <taxon>Bacteria</taxon>
        <taxon>Bacillati</taxon>
        <taxon>Bacillota</taxon>
        <taxon>Bacilli</taxon>
        <taxon>Bacillales</taxon>
        <taxon>Bacillaceae</taxon>
        <taxon>Compostibacillus</taxon>
    </lineage>
</organism>
<evidence type="ECO:0000256" key="4">
    <source>
        <dbReference type="ARBA" id="ARBA00023002"/>
    </source>
</evidence>
<feature type="binding site" evidence="8">
    <location>
        <begin position="71"/>
        <end position="74"/>
    </location>
    <ligand>
        <name>NADP(+)</name>
        <dbReference type="ChEBI" id="CHEBI:58349"/>
    </ligand>
</feature>
<dbReference type="InterPro" id="IPR036291">
    <property type="entry name" value="NAD(P)-bd_dom_sf"/>
</dbReference>
<keyword evidence="4 6" id="KW-0560">Oxidoreductase</keyword>
<evidence type="ECO:0000256" key="3">
    <source>
        <dbReference type="ARBA" id="ARBA00022857"/>
    </source>
</evidence>
<evidence type="ECO:0000256" key="1">
    <source>
        <dbReference type="ARBA" id="ARBA00005525"/>
    </source>
</evidence>
<keyword evidence="3 6" id="KW-0521">NADP</keyword>
<evidence type="ECO:0000313" key="11">
    <source>
        <dbReference type="EMBL" id="GFZ79140.1"/>
    </source>
</evidence>
<evidence type="ECO:0000256" key="5">
    <source>
        <dbReference type="ARBA" id="ARBA00058118"/>
    </source>
</evidence>
<feature type="domain" description="Pyrroline-5-carboxylate reductase catalytic N-terminal" evidence="9">
    <location>
        <begin position="4"/>
        <end position="100"/>
    </location>
</feature>
<evidence type="ECO:0000259" key="10">
    <source>
        <dbReference type="Pfam" id="PF14748"/>
    </source>
</evidence>
<dbReference type="Gene3D" id="1.10.3730.10">
    <property type="entry name" value="ProC C-terminal domain-like"/>
    <property type="match status" value="1"/>
</dbReference>
<comment type="subcellular location">
    <subcellularLocation>
        <location evidence="6">Cytoplasm</location>
    </subcellularLocation>
</comment>
<dbReference type="SUPFAM" id="SSF51735">
    <property type="entry name" value="NAD(P)-binding Rossmann-fold domains"/>
    <property type="match status" value="1"/>
</dbReference>
<evidence type="ECO:0000256" key="2">
    <source>
        <dbReference type="ARBA" id="ARBA00022650"/>
    </source>
</evidence>
<reference evidence="11" key="2">
    <citation type="submission" date="2020-09" db="EMBL/GenBank/DDBJ databases">
        <authorList>
            <person name="Sun Q."/>
            <person name="Zhou Y."/>
        </authorList>
    </citation>
    <scope>NUCLEOTIDE SEQUENCE</scope>
    <source>
        <strain evidence="11">CGMCC 1.12360</strain>
    </source>
</reference>
<evidence type="ECO:0000313" key="12">
    <source>
        <dbReference type="Proteomes" id="UP000602050"/>
    </source>
</evidence>
<dbReference type="GO" id="GO:0004735">
    <property type="term" value="F:pyrroline-5-carboxylate reductase activity"/>
    <property type="evidence" value="ECO:0007669"/>
    <property type="project" value="UniProtKB-UniRule"/>
</dbReference>
<dbReference type="InterPro" id="IPR029036">
    <property type="entry name" value="P5CR_dimer"/>
</dbReference>
<evidence type="ECO:0000259" key="9">
    <source>
        <dbReference type="Pfam" id="PF03807"/>
    </source>
</evidence>
<dbReference type="FunFam" id="1.10.3730.10:FF:000001">
    <property type="entry name" value="Pyrroline-5-carboxylate reductase"/>
    <property type="match status" value="1"/>
</dbReference>
<feature type="domain" description="Pyrroline-5-carboxylate reductase dimerisation" evidence="10">
    <location>
        <begin position="163"/>
        <end position="267"/>
    </location>
</feature>